<gene>
    <name evidence="7" type="ORF">JCGZ_24110</name>
</gene>
<reference evidence="7 8" key="1">
    <citation type="journal article" date="2014" name="PLoS ONE">
        <title>Global Analysis of Gene Expression Profiles in Physic Nut (Jatropha curcas L.) Seedlings Exposed to Salt Stress.</title>
        <authorList>
            <person name="Zhang L."/>
            <person name="Zhang C."/>
            <person name="Wu P."/>
            <person name="Chen Y."/>
            <person name="Li M."/>
            <person name="Jiang H."/>
            <person name="Wu G."/>
        </authorList>
    </citation>
    <scope>NUCLEOTIDE SEQUENCE [LARGE SCALE GENOMIC DNA]</scope>
    <source>
        <strain evidence="8">cv. GZQX0401</strain>
        <tissue evidence="7">Young leaves</tissue>
    </source>
</reference>
<dbReference type="AlphaFoldDB" id="A0A067LEK1"/>
<dbReference type="PANTHER" id="PTHR31828">
    <property type="entry name" value="PHOSPHOLIPASE A1-IIGAMMA"/>
    <property type="match status" value="1"/>
</dbReference>
<dbReference type="OrthoDB" id="438440at2759"/>
<dbReference type="InterPro" id="IPR002921">
    <property type="entry name" value="Fungal_lipase-type"/>
</dbReference>
<dbReference type="Pfam" id="PF01764">
    <property type="entry name" value="Lipase_3"/>
    <property type="match status" value="1"/>
</dbReference>
<proteinExistence type="inferred from homology"/>
<dbReference type="GO" id="GO:0008970">
    <property type="term" value="F:phospholipase A1 activity"/>
    <property type="evidence" value="ECO:0007669"/>
    <property type="project" value="UniProtKB-UniRule"/>
</dbReference>
<dbReference type="GO" id="GO:0005737">
    <property type="term" value="C:cytoplasm"/>
    <property type="evidence" value="ECO:0007669"/>
    <property type="project" value="UniProtKB-ARBA"/>
</dbReference>
<organism evidence="7 8">
    <name type="scientific">Jatropha curcas</name>
    <name type="common">Barbados nut</name>
    <dbReference type="NCBI Taxonomy" id="180498"/>
    <lineage>
        <taxon>Eukaryota</taxon>
        <taxon>Viridiplantae</taxon>
        <taxon>Streptophyta</taxon>
        <taxon>Embryophyta</taxon>
        <taxon>Tracheophyta</taxon>
        <taxon>Spermatophyta</taxon>
        <taxon>Magnoliopsida</taxon>
        <taxon>eudicotyledons</taxon>
        <taxon>Gunneridae</taxon>
        <taxon>Pentapetalae</taxon>
        <taxon>rosids</taxon>
        <taxon>fabids</taxon>
        <taxon>Malpighiales</taxon>
        <taxon>Euphorbiaceae</taxon>
        <taxon>Crotonoideae</taxon>
        <taxon>Jatropheae</taxon>
        <taxon>Jatropha</taxon>
    </lineage>
</organism>
<dbReference type="PANTHER" id="PTHR31828:SF44">
    <property type="entry name" value="PHOSPHOLIPASE A1"/>
    <property type="match status" value="1"/>
</dbReference>
<dbReference type="EC" id="3.1.1.-" evidence="5"/>
<dbReference type="SUPFAM" id="SSF53474">
    <property type="entry name" value="alpha/beta-Hydrolases"/>
    <property type="match status" value="1"/>
</dbReference>
<evidence type="ECO:0000259" key="6">
    <source>
        <dbReference type="Pfam" id="PF01764"/>
    </source>
</evidence>
<evidence type="ECO:0000256" key="5">
    <source>
        <dbReference type="RuleBase" id="RU367093"/>
    </source>
</evidence>
<keyword evidence="4 5" id="KW-0443">Lipid metabolism</keyword>
<name>A0A067LEK1_JATCU</name>
<dbReference type="InterPro" id="IPR029058">
    <property type="entry name" value="AB_hydrolase_fold"/>
</dbReference>
<dbReference type="Gene3D" id="3.40.50.1820">
    <property type="entry name" value="alpha/beta hydrolase"/>
    <property type="match status" value="1"/>
</dbReference>
<feature type="domain" description="Fungal lipase-type" evidence="6">
    <location>
        <begin position="133"/>
        <end position="293"/>
    </location>
</feature>
<keyword evidence="8" id="KW-1185">Reference proteome</keyword>
<dbReference type="FunFam" id="3.40.50.1820:FF:000065">
    <property type="entry name" value="Phospholipase A1-II 3"/>
    <property type="match status" value="1"/>
</dbReference>
<evidence type="ECO:0000256" key="4">
    <source>
        <dbReference type="ARBA" id="ARBA00023098"/>
    </source>
</evidence>
<comment type="similarity">
    <text evidence="1 5">Belongs to the AB hydrolase superfamily. Lipase family.</text>
</comment>
<dbReference type="InterPro" id="IPR033556">
    <property type="entry name" value="PLA"/>
</dbReference>
<dbReference type="GO" id="GO:0016042">
    <property type="term" value="P:lipid catabolic process"/>
    <property type="evidence" value="ECO:0007669"/>
    <property type="project" value="UniProtKB-UniRule"/>
</dbReference>
<evidence type="ECO:0000256" key="1">
    <source>
        <dbReference type="ARBA" id="ARBA00010701"/>
    </source>
</evidence>
<comment type="function">
    <text evidence="5">Acylhydrolase that catalyzes the hydrolysis of phospholipids at the sn-1 position.</text>
</comment>
<evidence type="ECO:0000313" key="8">
    <source>
        <dbReference type="Proteomes" id="UP000027138"/>
    </source>
</evidence>
<keyword evidence="3 5" id="KW-0442">Lipid degradation</keyword>
<evidence type="ECO:0000313" key="7">
    <source>
        <dbReference type="EMBL" id="KDP46901.1"/>
    </source>
</evidence>
<dbReference type="EMBL" id="KK914206">
    <property type="protein sequence ID" value="KDP46901.1"/>
    <property type="molecule type" value="Genomic_DNA"/>
</dbReference>
<dbReference type="CDD" id="cd00519">
    <property type="entry name" value="Lipase_3"/>
    <property type="match status" value="1"/>
</dbReference>
<keyword evidence="2 5" id="KW-0378">Hydrolase</keyword>
<evidence type="ECO:0000256" key="2">
    <source>
        <dbReference type="ARBA" id="ARBA00022801"/>
    </source>
</evidence>
<evidence type="ECO:0000256" key="3">
    <source>
        <dbReference type="ARBA" id="ARBA00022963"/>
    </source>
</evidence>
<accession>A0A067LEK1</accession>
<protein>
    <recommendedName>
        <fullName evidence="5">Phospholipase A1</fullName>
        <ecNumber evidence="5">3.1.1.-</ecNumber>
    </recommendedName>
</protein>
<sequence>MAGLGLSVIGNIADRWRELSGENNWKGLLDPLDFDLRSSILNYGDRAVAIGDAYNNKKYEDLHGFSRFPPNELFTKVGVRARNEFDYNVTDFIYSRLEAQLFGIVIEDESTWCAYVAVATDDGKKKLGRRDIVVSWRGTILPGEKLEDVEFIPIPASDMFPNNNNDPLIHSGFHQIYTTEKDNSIYNKKSARDQVLNAVSKLVDQYKDEEVSITVTGHSLGSALATLNAMDIVYKGINKPTGTANKSFPVTAIVFASPMVGNEGFKKVFDELSDIHVLRVENAKDPVPTLPPNKLIVIPQHRYYHVGESLPIDTTLSPFLKTSDVNPHDLNVYLHGVAGTQGSKGGFNLDYPLDTALINKTVDGLNEKHNYNIPPNWWVEENNGMVLQDDGTYKAEFYIPDVL</sequence>
<dbReference type="Proteomes" id="UP000027138">
    <property type="component" value="Unassembled WGS sequence"/>
</dbReference>